<evidence type="ECO:0000313" key="2">
    <source>
        <dbReference type="EMBL" id="ANB73444.1"/>
    </source>
</evidence>
<reference evidence="2 3" key="1">
    <citation type="journal article" date="2016" name="Gene">
        <title>PacBio SMRT assembly of a complex multi-replicon genome reveals chlorocatechol degradative operon in a region of genome plasticity.</title>
        <authorList>
            <person name="Ricker N."/>
            <person name="Shen S.Y."/>
            <person name="Goordial J."/>
            <person name="Jin S."/>
            <person name="Fulthorpe R.R."/>
        </authorList>
    </citation>
    <scope>NUCLEOTIDE SEQUENCE [LARGE SCALE GENOMIC DNA]</scope>
    <source>
        <strain evidence="2 3">OLGA172</strain>
    </source>
</reference>
<gene>
    <name evidence="2" type="ORF">AYM40_14565</name>
</gene>
<name>A0A160FM31_9BURK</name>
<feature type="transmembrane region" description="Helical" evidence="1">
    <location>
        <begin position="12"/>
        <end position="38"/>
    </location>
</feature>
<organism evidence="2 3">
    <name type="scientific">Paraburkholderia phytofirmans OLGA172</name>
    <dbReference type="NCBI Taxonomy" id="1417228"/>
    <lineage>
        <taxon>Bacteria</taxon>
        <taxon>Pseudomonadati</taxon>
        <taxon>Pseudomonadota</taxon>
        <taxon>Betaproteobacteria</taxon>
        <taxon>Burkholderiales</taxon>
        <taxon>Burkholderiaceae</taxon>
        <taxon>Paraburkholderia</taxon>
    </lineage>
</organism>
<keyword evidence="1" id="KW-0472">Membrane</keyword>
<dbReference type="AlphaFoldDB" id="A0A160FM31"/>
<proteinExistence type="predicted"/>
<dbReference type="OrthoDB" id="881941at2"/>
<dbReference type="RefSeq" id="WP_063496831.1">
    <property type="nucleotide sequence ID" value="NZ_CP014578.1"/>
</dbReference>
<dbReference type="STRING" id="1804984.AYM40_14565"/>
<keyword evidence="3" id="KW-1185">Reference proteome</keyword>
<keyword evidence="1" id="KW-0812">Transmembrane</keyword>
<evidence type="ECO:0000313" key="3">
    <source>
        <dbReference type="Proteomes" id="UP000076852"/>
    </source>
</evidence>
<protein>
    <submittedName>
        <fullName evidence="2">Uncharacterized protein</fullName>
    </submittedName>
</protein>
<dbReference type="Proteomes" id="UP000076852">
    <property type="component" value="Chromosome 1"/>
</dbReference>
<sequence length="134" mass="15226">MRIPDRERRSFYLRLVYALCLCGATWTHLQVALVHGLWWDYGGAAPLTRIYWTSLLFIDPLTALLLLSSPLAGLILCVTVIVTDVVHNSWFALHHPIRMDLYVSQIIFLLFVAFTVQTAWLGTARRSAALRAVD</sequence>
<feature type="transmembrane region" description="Helical" evidence="1">
    <location>
        <begin position="99"/>
        <end position="121"/>
    </location>
</feature>
<dbReference type="EMBL" id="CP014578">
    <property type="protein sequence ID" value="ANB73444.1"/>
    <property type="molecule type" value="Genomic_DNA"/>
</dbReference>
<dbReference type="KEGG" id="buz:AYM40_14565"/>
<accession>A0A160FM31</accession>
<keyword evidence="1" id="KW-1133">Transmembrane helix</keyword>
<feature type="transmembrane region" description="Helical" evidence="1">
    <location>
        <begin position="74"/>
        <end position="93"/>
    </location>
</feature>
<evidence type="ECO:0000256" key="1">
    <source>
        <dbReference type="SAM" id="Phobius"/>
    </source>
</evidence>